<keyword evidence="10 15" id="KW-0030">Aminoacyl-tRNA synthetase</keyword>
<evidence type="ECO:0000313" key="19">
    <source>
        <dbReference type="Proteomes" id="UP000504612"/>
    </source>
</evidence>
<dbReference type="SUPFAM" id="SSF52374">
    <property type="entry name" value="Nucleotidylyl transferase"/>
    <property type="match status" value="1"/>
</dbReference>
<dbReference type="CDD" id="cd07957">
    <property type="entry name" value="Anticodon_Ia_Met"/>
    <property type="match status" value="1"/>
</dbReference>
<sequence length="666" mass="74224">MTAAGSAASGGPSRAPQRLSFRPLPRTALSCAGAAALARFVLAGARGRAALGVRHSILCSSGGGGGAGGGKEGRGRPGQMPAMQVCHARAARCFLRPGFLRRLAEQPGGGLRRSSCGSRRRLLLLSTPIFYVNGPPHIGHLYSAVLADALHRHRELLGCEGGRLATGTDEHGLKIQTAAAAAGISPEEFCDRVSAEFRELFAQADISYTHFIRTTELRHRQAVECFWAALQDGGWLYQADYEGWYCTAEESFLAASQVTESVDAQGSKQMVSIESGHQVHWTREKNYMFQLSKFQEPLQRWLCENKGAITPEPYYQQVLQGLEGDLPDLSVSRDRTRLHWGIPVPGDSTQTIYVWVDALVNYLTVVGYPEKHGAWWPAVCHIVGKDILKFHAIYWPALLMAAGLEPPQRIWVHSHWTAEGQKMSKSLGNVVDPKECFRHYTVDGFRYFLLRQGVPERDCDYYDEKVVKLLNSELADALGGLLNRCTASALNPRGAYPLFSETCFPRDVEIPNRSGKALTEDYKLVSSVESLPVTVSAFFDRFQIYKALESITECVRQTNGFVQRHRPWKLRREDPAEREWQETILHVALECLRVYGLLLQPVVPAMADKLLSRLGVSPTERSLKDLDFLPRYHGRRCPFEGRKLGPDPGLLFPRLEKSLKLANRIK</sequence>
<dbReference type="CTD" id="92935"/>
<reference evidence="20" key="1">
    <citation type="submission" date="2025-08" db="UniProtKB">
        <authorList>
            <consortium name="RefSeq"/>
        </authorList>
    </citation>
    <scope>IDENTIFICATION</scope>
</reference>
<feature type="domain" description="Methionyl-tRNA synthetase anticodon-binding" evidence="18">
    <location>
        <begin position="515"/>
        <end position="618"/>
    </location>
</feature>
<dbReference type="PANTHER" id="PTHR43326">
    <property type="entry name" value="METHIONYL-TRNA SYNTHETASE"/>
    <property type="match status" value="1"/>
</dbReference>
<dbReference type="InterPro" id="IPR041872">
    <property type="entry name" value="Anticodon_Met"/>
</dbReference>
<dbReference type="FunFam" id="1.10.730.10:FF:000022">
    <property type="entry name" value="Methionyl-tRNA synthetase 2, mitochondrial"/>
    <property type="match status" value="1"/>
</dbReference>
<keyword evidence="8" id="KW-0809">Transit peptide</keyword>
<comment type="similarity">
    <text evidence="2 15">Belongs to the class-I aminoacyl-tRNA synthetase family.</text>
</comment>
<dbReference type="InterPro" id="IPR033911">
    <property type="entry name" value="MetRS_core"/>
</dbReference>
<accession>A0A6J1US70</accession>
<evidence type="ECO:0000256" key="6">
    <source>
        <dbReference type="ARBA" id="ARBA00022840"/>
    </source>
</evidence>
<comment type="subcellular location">
    <subcellularLocation>
        <location evidence="1">Mitochondrion matrix</location>
    </subcellularLocation>
</comment>
<feature type="region of interest" description="Disordered" evidence="16">
    <location>
        <begin position="62"/>
        <end position="81"/>
    </location>
</feature>
<dbReference type="InterPro" id="IPR014758">
    <property type="entry name" value="Met-tRNA_synth"/>
</dbReference>
<evidence type="ECO:0000256" key="2">
    <source>
        <dbReference type="ARBA" id="ARBA00005594"/>
    </source>
</evidence>
<dbReference type="Gene3D" id="2.170.220.10">
    <property type="match status" value="1"/>
</dbReference>
<evidence type="ECO:0000259" key="17">
    <source>
        <dbReference type="Pfam" id="PF09334"/>
    </source>
</evidence>
<protein>
    <recommendedName>
        <fullName evidence="11">Methionine--tRNA ligase, mitochondrial</fullName>
        <ecNumber evidence="3">6.1.1.10</ecNumber>
    </recommendedName>
    <alternativeName>
        <fullName evidence="12">Methionyl-tRNA synthetase 2</fullName>
    </alternativeName>
    <alternativeName>
        <fullName evidence="13">Mitochondrial methionyl-tRNA synthetase</fullName>
    </alternativeName>
</protein>
<keyword evidence="6 15" id="KW-0067">ATP-binding</keyword>
<organism evidence="19 20">
    <name type="scientific">Notechis scutatus</name>
    <name type="common">mainland tiger snake</name>
    <dbReference type="NCBI Taxonomy" id="8663"/>
    <lineage>
        <taxon>Eukaryota</taxon>
        <taxon>Metazoa</taxon>
        <taxon>Chordata</taxon>
        <taxon>Craniata</taxon>
        <taxon>Vertebrata</taxon>
        <taxon>Euteleostomi</taxon>
        <taxon>Lepidosauria</taxon>
        <taxon>Squamata</taxon>
        <taxon>Bifurcata</taxon>
        <taxon>Unidentata</taxon>
        <taxon>Episquamata</taxon>
        <taxon>Toxicofera</taxon>
        <taxon>Serpentes</taxon>
        <taxon>Colubroidea</taxon>
        <taxon>Elapidae</taxon>
        <taxon>Hydrophiinae</taxon>
        <taxon>Notechis</taxon>
    </lineage>
</organism>
<evidence type="ECO:0000313" key="20">
    <source>
        <dbReference type="RefSeq" id="XP_026530519.1"/>
    </source>
</evidence>
<dbReference type="PANTHER" id="PTHR43326:SF1">
    <property type="entry name" value="METHIONINE--TRNA LIGASE, MITOCHONDRIAL"/>
    <property type="match status" value="1"/>
</dbReference>
<dbReference type="RefSeq" id="XP_026530519.1">
    <property type="nucleotide sequence ID" value="XM_026674734.1"/>
</dbReference>
<dbReference type="InterPro" id="IPR009080">
    <property type="entry name" value="tRNAsynth_Ia_anticodon-bd"/>
</dbReference>
<dbReference type="AlphaFoldDB" id="A0A6J1US70"/>
<evidence type="ECO:0000256" key="9">
    <source>
        <dbReference type="ARBA" id="ARBA00023128"/>
    </source>
</evidence>
<dbReference type="GO" id="GO:0004825">
    <property type="term" value="F:methionine-tRNA ligase activity"/>
    <property type="evidence" value="ECO:0007669"/>
    <property type="project" value="UniProtKB-EC"/>
</dbReference>
<evidence type="ECO:0000256" key="13">
    <source>
        <dbReference type="ARBA" id="ARBA00030331"/>
    </source>
</evidence>
<dbReference type="InterPro" id="IPR014729">
    <property type="entry name" value="Rossmann-like_a/b/a_fold"/>
</dbReference>
<evidence type="ECO:0000256" key="7">
    <source>
        <dbReference type="ARBA" id="ARBA00022917"/>
    </source>
</evidence>
<dbReference type="GO" id="GO:0006431">
    <property type="term" value="P:methionyl-tRNA aminoacylation"/>
    <property type="evidence" value="ECO:0007669"/>
    <property type="project" value="InterPro"/>
</dbReference>
<dbReference type="SUPFAM" id="SSF47323">
    <property type="entry name" value="Anticodon-binding domain of a subclass of class I aminoacyl-tRNA synthetases"/>
    <property type="match status" value="1"/>
</dbReference>
<evidence type="ECO:0000256" key="4">
    <source>
        <dbReference type="ARBA" id="ARBA00022598"/>
    </source>
</evidence>
<evidence type="ECO:0000256" key="3">
    <source>
        <dbReference type="ARBA" id="ARBA00012838"/>
    </source>
</evidence>
<dbReference type="GO" id="GO:0005759">
    <property type="term" value="C:mitochondrial matrix"/>
    <property type="evidence" value="ECO:0007669"/>
    <property type="project" value="UniProtKB-SubCell"/>
</dbReference>
<evidence type="ECO:0000256" key="11">
    <source>
        <dbReference type="ARBA" id="ARBA00026124"/>
    </source>
</evidence>
<evidence type="ECO:0000256" key="8">
    <source>
        <dbReference type="ARBA" id="ARBA00022946"/>
    </source>
</evidence>
<keyword evidence="5 15" id="KW-0547">Nucleotide-binding</keyword>
<dbReference type="PRINTS" id="PR01041">
    <property type="entry name" value="TRNASYNTHMET"/>
</dbReference>
<evidence type="ECO:0000256" key="15">
    <source>
        <dbReference type="RuleBase" id="RU363039"/>
    </source>
</evidence>
<gene>
    <name evidence="20" type="primary">MARS2</name>
</gene>
<evidence type="ECO:0000256" key="12">
    <source>
        <dbReference type="ARBA" id="ARBA00029831"/>
    </source>
</evidence>
<evidence type="ECO:0000256" key="5">
    <source>
        <dbReference type="ARBA" id="ARBA00022741"/>
    </source>
</evidence>
<dbReference type="NCBIfam" id="TIGR00398">
    <property type="entry name" value="metG"/>
    <property type="match status" value="1"/>
</dbReference>
<dbReference type="FunFam" id="2.170.220.10:FF:000001">
    <property type="entry name" value="methionine--tRNA ligase, mitochondrial"/>
    <property type="match status" value="1"/>
</dbReference>
<dbReference type="Pfam" id="PF09334">
    <property type="entry name" value="tRNA-synt_1g"/>
    <property type="match status" value="1"/>
</dbReference>
<name>A0A6J1US70_9SAUR</name>
<dbReference type="Gene3D" id="3.40.50.620">
    <property type="entry name" value="HUPs"/>
    <property type="match status" value="1"/>
</dbReference>
<evidence type="ECO:0000256" key="1">
    <source>
        <dbReference type="ARBA" id="ARBA00004305"/>
    </source>
</evidence>
<dbReference type="Proteomes" id="UP000504612">
    <property type="component" value="Unplaced"/>
</dbReference>
<dbReference type="KEGG" id="nss:113416709"/>
<evidence type="ECO:0000256" key="16">
    <source>
        <dbReference type="SAM" id="MobiDB-lite"/>
    </source>
</evidence>
<dbReference type="InterPro" id="IPR015413">
    <property type="entry name" value="Methionyl/Leucyl_tRNA_Synth"/>
</dbReference>
<dbReference type="Pfam" id="PF19303">
    <property type="entry name" value="Anticodon_3"/>
    <property type="match status" value="1"/>
</dbReference>
<dbReference type="GeneID" id="113416709"/>
<dbReference type="InterPro" id="IPR023457">
    <property type="entry name" value="Met-tRNA_synth_2"/>
</dbReference>
<keyword evidence="7 15" id="KW-0648">Protein biosynthesis</keyword>
<dbReference type="EC" id="6.1.1.10" evidence="3"/>
<proteinExistence type="inferred from homology"/>
<dbReference type="GO" id="GO:0005524">
    <property type="term" value="F:ATP binding"/>
    <property type="evidence" value="ECO:0007669"/>
    <property type="project" value="UniProtKB-KW"/>
</dbReference>
<dbReference type="CDD" id="cd00814">
    <property type="entry name" value="MetRS_core"/>
    <property type="match status" value="1"/>
</dbReference>
<evidence type="ECO:0000256" key="10">
    <source>
        <dbReference type="ARBA" id="ARBA00023146"/>
    </source>
</evidence>
<feature type="domain" description="Methionyl/Leucyl tRNA synthetase" evidence="17">
    <location>
        <begin position="124"/>
        <end position="485"/>
    </location>
</feature>
<keyword evidence="9" id="KW-0496">Mitochondrion</keyword>
<keyword evidence="4 15" id="KW-0436">Ligase</keyword>
<evidence type="ECO:0000259" key="18">
    <source>
        <dbReference type="Pfam" id="PF19303"/>
    </source>
</evidence>
<evidence type="ECO:0000256" key="14">
    <source>
        <dbReference type="ARBA" id="ARBA00047364"/>
    </source>
</evidence>
<comment type="catalytic activity">
    <reaction evidence="14">
        <text>tRNA(Met) + L-methionine + ATP = L-methionyl-tRNA(Met) + AMP + diphosphate</text>
        <dbReference type="Rhea" id="RHEA:13481"/>
        <dbReference type="Rhea" id="RHEA-COMP:9667"/>
        <dbReference type="Rhea" id="RHEA-COMP:9698"/>
        <dbReference type="ChEBI" id="CHEBI:30616"/>
        <dbReference type="ChEBI" id="CHEBI:33019"/>
        <dbReference type="ChEBI" id="CHEBI:57844"/>
        <dbReference type="ChEBI" id="CHEBI:78442"/>
        <dbReference type="ChEBI" id="CHEBI:78530"/>
        <dbReference type="ChEBI" id="CHEBI:456215"/>
        <dbReference type="EC" id="6.1.1.10"/>
    </reaction>
</comment>
<keyword evidence="19" id="KW-1185">Reference proteome</keyword>
<dbReference type="Gene3D" id="1.10.730.10">
    <property type="entry name" value="Isoleucyl-tRNA Synthetase, Domain 1"/>
    <property type="match status" value="1"/>
</dbReference>